<dbReference type="Proteomes" id="UP000003074">
    <property type="component" value="Unassembled WGS sequence"/>
</dbReference>
<accession>F7QTZ0</accession>
<gene>
    <name evidence="2" type="ORF">LSGJ_00659</name>
</gene>
<protein>
    <submittedName>
        <fullName evidence="2">Uncharacterized protein</fullName>
    </submittedName>
</protein>
<keyword evidence="1" id="KW-0812">Transmembrane</keyword>
<keyword evidence="1" id="KW-0472">Membrane</keyword>
<dbReference type="EMBL" id="AFOI01000002">
    <property type="protein sequence ID" value="EGM52239.1"/>
    <property type="molecule type" value="Genomic_DNA"/>
</dbReference>
<proteinExistence type="predicted"/>
<dbReference type="RefSeq" id="WP_004564252.1">
    <property type="nucleotide sequence ID" value="NZ_AFOI01000002.1"/>
</dbReference>
<evidence type="ECO:0000313" key="3">
    <source>
        <dbReference type="Proteomes" id="UP000003074"/>
    </source>
</evidence>
<feature type="transmembrane region" description="Helical" evidence="1">
    <location>
        <begin position="174"/>
        <end position="194"/>
    </location>
</feature>
<dbReference type="AlphaFoldDB" id="F7QTZ0"/>
<name>F7QTZ0_9LACO</name>
<reference evidence="2 3" key="1">
    <citation type="journal article" date="2011" name="J. Bacteriol.">
        <title>Genome Sequence of Lactobacillus salivarius GJ-24, a Probiotic Strain Isolated from Healthy Adult Intestine.</title>
        <authorList>
            <person name="Cho Y.J."/>
            <person name="Choi J.K."/>
            <person name="Kim J.H."/>
            <person name="Lim Y.S."/>
            <person name="Ham J.S."/>
            <person name="Kang D.K."/>
            <person name="Chun J."/>
            <person name="Paik H.D."/>
            <person name="Kim G.B."/>
        </authorList>
    </citation>
    <scope>NUCLEOTIDE SEQUENCE [LARGE SCALE GENOMIC DNA]</scope>
    <source>
        <strain evidence="2 3">GJ-24</strain>
    </source>
</reference>
<evidence type="ECO:0000256" key="1">
    <source>
        <dbReference type="SAM" id="Phobius"/>
    </source>
</evidence>
<comment type="caution">
    <text evidence="2">The sequence shown here is derived from an EMBL/GenBank/DDBJ whole genome shotgun (WGS) entry which is preliminary data.</text>
</comment>
<sequence length="200" mass="23119">MNNNIHSVNNKEDVAKIIKPDITAINQAMDSDNEDKMKEIHIQMDGRYTTYIPNFGKSMYGYSNDYGFSYEYMDKEVLFHNLLIMRGRLEGYIYNFPIAHASTPHQDIHLNVPVTNTNEINISLSFKDVRQQIEDMPGLTEKETNELKDKINELEKINAEKISRKKKWEKIKPIALFVLDKGVDVAIPILSLILQMKLGL</sequence>
<evidence type="ECO:0000313" key="2">
    <source>
        <dbReference type="EMBL" id="EGM52239.1"/>
    </source>
</evidence>
<organism evidence="2 3">
    <name type="scientific">Ligilactobacillus salivarius GJ-24</name>
    <dbReference type="NCBI Taxonomy" id="1041521"/>
    <lineage>
        <taxon>Bacteria</taxon>
        <taxon>Bacillati</taxon>
        <taxon>Bacillota</taxon>
        <taxon>Bacilli</taxon>
        <taxon>Lactobacillales</taxon>
        <taxon>Lactobacillaceae</taxon>
        <taxon>Ligilactobacillus</taxon>
    </lineage>
</organism>
<dbReference type="PATRIC" id="fig|1041521.3.peg.663"/>
<keyword evidence="1" id="KW-1133">Transmembrane helix</keyword>